<dbReference type="Proteomes" id="UP000053593">
    <property type="component" value="Unassembled WGS sequence"/>
</dbReference>
<dbReference type="OrthoDB" id="3269515at2759"/>
<keyword evidence="4" id="KW-1185">Reference proteome</keyword>
<feature type="compositionally biased region" description="Polar residues" evidence="1">
    <location>
        <begin position="374"/>
        <end position="387"/>
    </location>
</feature>
<keyword evidence="2" id="KW-0472">Membrane</keyword>
<feature type="region of interest" description="Disordered" evidence="1">
    <location>
        <begin position="244"/>
        <end position="275"/>
    </location>
</feature>
<gene>
    <name evidence="3" type="ORF">GYMLUDRAFT_40360</name>
</gene>
<feature type="region of interest" description="Disordered" evidence="1">
    <location>
        <begin position="330"/>
        <end position="510"/>
    </location>
</feature>
<accession>A0A0D0BIZ9</accession>
<evidence type="ECO:0000313" key="4">
    <source>
        <dbReference type="Proteomes" id="UP000053593"/>
    </source>
</evidence>
<reference evidence="3 4" key="1">
    <citation type="submission" date="2014-04" db="EMBL/GenBank/DDBJ databases">
        <title>Evolutionary Origins and Diversification of the Mycorrhizal Mutualists.</title>
        <authorList>
            <consortium name="DOE Joint Genome Institute"/>
            <consortium name="Mycorrhizal Genomics Consortium"/>
            <person name="Kohler A."/>
            <person name="Kuo A."/>
            <person name="Nagy L.G."/>
            <person name="Floudas D."/>
            <person name="Copeland A."/>
            <person name="Barry K.W."/>
            <person name="Cichocki N."/>
            <person name="Veneault-Fourrey C."/>
            <person name="LaButti K."/>
            <person name="Lindquist E.A."/>
            <person name="Lipzen A."/>
            <person name="Lundell T."/>
            <person name="Morin E."/>
            <person name="Murat C."/>
            <person name="Riley R."/>
            <person name="Ohm R."/>
            <person name="Sun H."/>
            <person name="Tunlid A."/>
            <person name="Henrissat B."/>
            <person name="Grigoriev I.V."/>
            <person name="Hibbett D.S."/>
            <person name="Martin F."/>
        </authorList>
    </citation>
    <scope>NUCLEOTIDE SEQUENCE [LARGE SCALE GENOMIC DNA]</scope>
    <source>
        <strain evidence="3 4">FD-317 M1</strain>
    </source>
</reference>
<dbReference type="AlphaFoldDB" id="A0A0D0BIZ9"/>
<feature type="compositionally biased region" description="Low complexity" evidence="1">
    <location>
        <begin position="339"/>
        <end position="349"/>
    </location>
</feature>
<protein>
    <submittedName>
        <fullName evidence="3">Uncharacterized protein</fullName>
    </submittedName>
</protein>
<evidence type="ECO:0000313" key="3">
    <source>
        <dbReference type="EMBL" id="KIK64110.1"/>
    </source>
</evidence>
<feature type="region of interest" description="Disordered" evidence="1">
    <location>
        <begin position="179"/>
        <end position="209"/>
    </location>
</feature>
<evidence type="ECO:0000256" key="2">
    <source>
        <dbReference type="SAM" id="Phobius"/>
    </source>
</evidence>
<keyword evidence="2" id="KW-0812">Transmembrane</keyword>
<feature type="compositionally biased region" description="Basic and acidic residues" evidence="1">
    <location>
        <begin position="468"/>
        <end position="480"/>
    </location>
</feature>
<name>A0A0D0BIZ9_9AGAR</name>
<feature type="compositionally biased region" description="Low complexity" evidence="1">
    <location>
        <begin position="393"/>
        <end position="407"/>
    </location>
</feature>
<sequence>MHLPERVDSADTQYNINYRQILVPSTPGTIQPISTTSSYDYWWPYPPGGVTTTSSLPVPTSLSSTVVNSLSVANPLSSNVSLFTLTPLSTNSEPTSVSTSTLSSSQTLISINASLTSLSSSATFTSYPKQSSEVRPSASKADTFVIPIFIILGIIVGSIAAWIGWGCLTRKPRIRDFDEEESAFSKKTGRRSRRSELQGGPVYQPSLSERKEYFPDNADSSEKALLSPPPIFSWRALDIDGGRDKGSTQDYLAPPALPSKTSRSKSFVSSKPQPSLFRATTTKTATSVSVYSQVGEEVDEHCEEQEDDRMSFLNEFESDYDPCSPRMGSKCPDVSTPINPRNSSRVVSVSRRRPNHARNGSDMHLGDDLRRSATACTQSSNRTTQTGFRMMEGSPLSTPSASTSSGGFFWGNDEPERRGARSKSKASRSQSNGSVHRSDSYTLLPARRSRSRSNSPTKPVGRSRQTAKQREVSARDKAIEEYYGTGFPQSPPQITSPKLHGSLCFSPKLN</sequence>
<feature type="compositionally biased region" description="Basic and acidic residues" evidence="1">
    <location>
        <begin position="359"/>
        <end position="371"/>
    </location>
</feature>
<keyword evidence="2" id="KW-1133">Transmembrane helix</keyword>
<evidence type="ECO:0000256" key="1">
    <source>
        <dbReference type="SAM" id="MobiDB-lite"/>
    </source>
</evidence>
<organism evidence="3 4">
    <name type="scientific">Collybiopsis luxurians FD-317 M1</name>
    <dbReference type="NCBI Taxonomy" id="944289"/>
    <lineage>
        <taxon>Eukaryota</taxon>
        <taxon>Fungi</taxon>
        <taxon>Dikarya</taxon>
        <taxon>Basidiomycota</taxon>
        <taxon>Agaricomycotina</taxon>
        <taxon>Agaricomycetes</taxon>
        <taxon>Agaricomycetidae</taxon>
        <taxon>Agaricales</taxon>
        <taxon>Marasmiineae</taxon>
        <taxon>Omphalotaceae</taxon>
        <taxon>Collybiopsis</taxon>
        <taxon>Collybiopsis luxurians</taxon>
    </lineage>
</organism>
<dbReference type="EMBL" id="KN834762">
    <property type="protein sequence ID" value="KIK64110.1"/>
    <property type="molecule type" value="Genomic_DNA"/>
</dbReference>
<proteinExistence type="predicted"/>
<feature type="transmembrane region" description="Helical" evidence="2">
    <location>
        <begin position="144"/>
        <end position="165"/>
    </location>
</feature>
<feature type="compositionally biased region" description="Low complexity" evidence="1">
    <location>
        <begin position="259"/>
        <end position="271"/>
    </location>
</feature>
<dbReference type="HOGENOM" id="CLU_041454_0_0_1"/>